<evidence type="ECO:0000256" key="2">
    <source>
        <dbReference type="ARBA" id="ARBA00013278"/>
    </source>
</evidence>
<feature type="domain" description="Phospholipase A2-like central" evidence="7">
    <location>
        <begin position="49"/>
        <end position="146"/>
    </location>
</feature>
<evidence type="ECO:0000256" key="6">
    <source>
        <dbReference type="SAM" id="SignalP"/>
    </source>
</evidence>
<organism evidence="8">
    <name type="scientific">Eumenes pomiformis</name>
    <name type="common">Potter wasp</name>
    <name type="synonym">Vespa pomiformis</name>
    <dbReference type="NCBI Taxonomy" id="693051"/>
    <lineage>
        <taxon>Eukaryota</taxon>
        <taxon>Metazoa</taxon>
        <taxon>Ecdysozoa</taxon>
        <taxon>Arthropoda</taxon>
        <taxon>Hexapoda</taxon>
        <taxon>Insecta</taxon>
        <taxon>Pterygota</taxon>
        <taxon>Neoptera</taxon>
        <taxon>Endopterygota</taxon>
        <taxon>Hymenoptera</taxon>
        <taxon>Apocrita</taxon>
        <taxon>Aculeata</taxon>
        <taxon>Vespoidea</taxon>
        <taxon>Vespidae</taxon>
        <taxon>Eumeninae</taxon>
        <taxon>Eumenes</taxon>
    </lineage>
</organism>
<dbReference type="EMBL" id="GU136240">
    <property type="protein sequence ID" value="ACZ37401.1"/>
    <property type="molecule type" value="mRNA"/>
</dbReference>
<evidence type="ECO:0000256" key="4">
    <source>
        <dbReference type="ARBA" id="ARBA00023098"/>
    </source>
</evidence>
<gene>
    <name evidence="8" type="primary">PLA2</name>
</gene>
<comment type="cofactor">
    <cofactor evidence="1">
        <name>Ca(2+)</name>
        <dbReference type="ChEBI" id="CHEBI:29108"/>
    </cofactor>
</comment>
<proteinExistence type="evidence at transcript level"/>
<protein>
    <recommendedName>
        <fullName evidence="2">phospholipase A2</fullName>
        <ecNumber evidence="2">3.1.1.4</ecNumber>
    </recommendedName>
    <alternativeName>
        <fullName evidence="5">Phosphatidylcholine 2-acylhydrolase</fullName>
    </alternativeName>
</protein>
<sequence length="184" mass="20957">MSGKFTVLLFFLLEGYLAINLVFSEKPPYEKAVYDTATVLISSTKPPTVAGTLWCGAEKNTGKYSHLGEAEKTDKCCRTWHDCDEFMTPGEEKYGLHNTANYKVYLCHCNEMFHQCLKDVTGLEASLATQIGMAYFDVVSPKCLKKMYYERECDVSFYDQEGNTHDSNPDNDFFCPKLVPTMLW</sequence>
<dbReference type="GO" id="GO:0004623">
    <property type="term" value="F:phospholipase A2 activity"/>
    <property type="evidence" value="ECO:0007669"/>
    <property type="project" value="UniProtKB-EC"/>
</dbReference>
<dbReference type="GO" id="GO:0050482">
    <property type="term" value="P:arachidonate secretion"/>
    <property type="evidence" value="ECO:0007669"/>
    <property type="project" value="InterPro"/>
</dbReference>
<feature type="chain" id="PRO_5003024270" description="phospholipase A2" evidence="6">
    <location>
        <begin position="25"/>
        <end position="184"/>
    </location>
</feature>
<dbReference type="InterPro" id="IPR036444">
    <property type="entry name" value="PLipase_A2_dom_sf"/>
</dbReference>
<dbReference type="Gene3D" id="1.20.90.10">
    <property type="entry name" value="Phospholipase A2 domain"/>
    <property type="match status" value="1"/>
</dbReference>
<evidence type="ECO:0000256" key="3">
    <source>
        <dbReference type="ARBA" id="ARBA00022963"/>
    </source>
</evidence>
<evidence type="ECO:0000259" key="7">
    <source>
        <dbReference type="Pfam" id="PF05826"/>
    </source>
</evidence>
<dbReference type="Pfam" id="PF05826">
    <property type="entry name" value="Phospholip_A2_2"/>
    <property type="match status" value="1"/>
</dbReference>
<feature type="signal peptide" evidence="6">
    <location>
        <begin position="1"/>
        <end position="24"/>
    </location>
</feature>
<dbReference type="GO" id="GO:0016042">
    <property type="term" value="P:lipid catabolic process"/>
    <property type="evidence" value="ECO:0007669"/>
    <property type="project" value="UniProtKB-KW"/>
</dbReference>
<keyword evidence="4" id="KW-0443">Lipid metabolism</keyword>
<keyword evidence="6" id="KW-0732">Signal</keyword>
<evidence type="ECO:0000256" key="5">
    <source>
        <dbReference type="ARBA" id="ARBA00029903"/>
    </source>
</evidence>
<accession>D1MEJ5</accession>
<dbReference type="PANTHER" id="PTHR12253">
    <property type="entry name" value="RH14732P"/>
    <property type="match status" value="1"/>
</dbReference>
<dbReference type="SUPFAM" id="SSF48619">
    <property type="entry name" value="Phospholipase A2, PLA2"/>
    <property type="match status" value="1"/>
</dbReference>
<dbReference type="GO" id="GO:0006644">
    <property type="term" value="P:phospholipid metabolic process"/>
    <property type="evidence" value="ECO:0007669"/>
    <property type="project" value="InterPro"/>
</dbReference>
<reference evidence="8" key="1">
    <citation type="journal article" date="2010" name="Toxicon">
        <title>Differential gene expression profiles in the venom gland/sac of Eumenes pomiformis (Hymenoptera: Eumenidae).</title>
        <authorList>
            <person name="Baek J.H."/>
            <person name="Lee S.H."/>
        </authorList>
    </citation>
    <scope>NUCLEOTIDE SEQUENCE</scope>
</reference>
<dbReference type="EC" id="3.1.1.4" evidence="2"/>
<dbReference type="AlphaFoldDB" id="D1MEJ5"/>
<evidence type="ECO:0000256" key="1">
    <source>
        <dbReference type="ARBA" id="ARBA00001913"/>
    </source>
</evidence>
<name>D1MEJ5_EUMPO</name>
<evidence type="ECO:0000313" key="8">
    <source>
        <dbReference type="EMBL" id="ACZ37401.1"/>
    </source>
</evidence>
<keyword evidence="3" id="KW-0442">Lipid degradation</keyword>
<dbReference type="InterPro" id="IPR016090">
    <property type="entry name" value="PLA2-like_dom"/>
</dbReference>